<keyword evidence="3" id="KW-1185">Reference proteome</keyword>
<keyword evidence="1" id="KW-0472">Membrane</keyword>
<evidence type="ECO:0000313" key="2">
    <source>
        <dbReference type="EMBL" id="TSE09126.1"/>
    </source>
</evidence>
<dbReference type="AlphaFoldDB" id="A0A554VLR5"/>
<accession>A0A554VLR5</accession>
<keyword evidence="1" id="KW-0812">Transmembrane</keyword>
<dbReference type="RefSeq" id="WP_143916301.1">
    <property type="nucleotide sequence ID" value="NZ_CANMIK010000016.1"/>
</dbReference>
<name>A0A554VLR5_9FLAO</name>
<proteinExistence type="predicted"/>
<keyword evidence="1" id="KW-1133">Transmembrane helix</keyword>
<reference evidence="2 3" key="1">
    <citation type="submission" date="2019-07" db="EMBL/GenBank/DDBJ databases">
        <title>The draft genome sequence of Aquimarina algiphila M91.</title>
        <authorList>
            <person name="Meng X."/>
        </authorList>
    </citation>
    <scope>NUCLEOTIDE SEQUENCE [LARGE SCALE GENOMIC DNA]</scope>
    <source>
        <strain evidence="2 3">M91</strain>
    </source>
</reference>
<organism evidence="2 3">
    <name type="scientific">Aquimarina algiphila</name>
    <dbReference type="NCBI Taxonomy" id="2047982"/>
    <lineage>
        <taxon>Bacteria</taxon>
        <taxon>Pseudomonadati</taxon>
        <taxon>Bacteroidota</taxon>
        <taxon>Flavobacteriia</taxon>
        <taxon>Flavobacteriales</taxon>
        <taxon>Flavobacteriaceae</taxon>
        <taxon>Aquimarina</taxon>
    </lineage>
</organism>
<evidence type="ECO:0000256" key="1">
    <source>
        <dbReference type="SAM" id="Phobius"/>
    </source>
</evidence>
<protein>
    <submittedName>
        <fullName evidence="2">Uncharacterized protein</fullName>
    </submittedName>
</protein>
<dbReference type="OrthoDB" id="1436115at2"/>
<evidence type="ECO:0000313" key="3">
    <source>
        <dbReference type="Proteomes" id="UP000318833"/>
    </source>
</evidence>
<sequence length="137" mass="15955">MKKQQADKIILLSISIILAFIYSAYTTQLSKSDLVGCWIESFEEKNVRETSAIIYKSCKENSLTPKRRFRFKMELKKNQSCNYLSLVTNDAHRMLPGTWQYDSKTSTLTIKNSDNEIFKSFKIVEAKQNELSLRLIK</sequence>
<gene>
    <name evidence="2" type="ORF">FOF46_09650</name>
</gene>
<dbReference type="Proteomes" id="UP000318833">
    <property type="component" value="Unassembled WGS sequence"/>
</dbReference>
<feature type="transmembrane region" description="Helical" evidence="1">
    <location>
        <begin position="9"/>
        <end position="25"/>
    </location>
</feature>
<dbReference type="EMBL" id="VLNR01000016">
    <property type="protein sequence ID" value="TSE09126.1"/>
    <property type="molecule type" value="Genomic_DNA"/>
</dbReference>
<comment type="caution">
    <text evidence="2">The sequence shown here is derived from an EMBL/GenBank/DDBJ whole genome shotgun (WGS) entry which is preliminary data.</text>
</comment>